<name>B6G9P6_9ACTN</name>
<proteinExistence type="predicted"/>
<dbReference type="HOGENOM" id="CLU_1793182_0_0_11"/>
<dbReference type="AlphaFoldDB" id="B6G9P6"/>
<gene>
    <name evidence="1" type="ORF">COLSTE_00787</name>
</gene>
<evidence type="ECO:0000313" key="2">
    <source>
        <dbReference type="Proteomes" id="UP000003560"/>
    </source>
</evidence>
<dbReference type="Gene3D" id="1.10.150.240">
    <property type="entry name" value="Putative phosphatase, domain 2"/>
    <property type="match status" value="1"/>
</dbReference>
<dbReference type="InterPro" id="IPR023214">
    <property type="entry name" value="HAD_sf"/>
</dbReference>
<protein>
    <recommendedName>
        <fullName evidence="3">HAD family phosphatase</fullName>
    </recommendedName>
</protein>
<reference evidence="1 2" key="1">
    <citation type="submission" date="2008-10" db="EMBL/GenBank/DDBJ databases">
        <title>Draft genome sequence of Collinsella stercoris (DSM 13279).</title>
        <authorList>
            <person name="Sudarsanam P."/>
            <person name="Ley R."/>
            <person name="Guruge J."/>
            <person name="Turnbaugh P.J."/>
            <person name="Mahowald M."/>
            <person name="Liep D."/>
            <person name="Gordon J."/>
        </authorList>
    </citation>
    <scope>NUCLEOTIDE SEQUENCE [LARGE SCALE GENOMIC DNA]</scope>
    <source>
        <strain evidence="1 2">DSM 13279</strain>
    </source>
</reference>
<dbReference type="OrthoDB" id="9797743at2"/>
<dbReference type="InterPro" id="IPR036412">
    <property type="entry name" value="HAD-like_sf"/>
</dbReference>
<sequence length="144" mass="16195">MVQGAFPFKAVIFDMDGVIVDTEAYYQIEQREFFEEFGIEVSDEELLATVGASFQSFQRSLVDWLGRIGRAVTPDEALRIYRDWKNGREVDYAALMNPGVHEVLAGLKERGERHTHAARSFSANAFLLGREKPGMEPVPSPLVS</sequence>
<dbReference type="Pfam" id="PF00702">
    <property type="entry name" value="Hydrolase"/>
    <property type="match status" value="1"/>
</dbReference>
<dbReference type="Proteomes" id="UP000003560">
    <property type="component" value="Unassembled WGS sequence"/>
</dbReference>
<dbReference type="GeneID" id="98003054"/>
<organism evidence="1 2">
    <name type="scientific">Collinsella stercoris DSM 13279</name>
    <dbReference type="NCBI Taxonomy" id="445975"/>
    <lineage>
        <taxon>Bacteria</taxon>
        <taxon>Bacillati</taxon>
        <taxon>Actinomycetota</taxon>
        <taxon>Coriobacteriia</taxon>
        <taxon>Coriobacteriales</taxon>
        <taxon>Coriobacteriaceae</taxon>
        <taxon>Collinsella</taxon>
    </lineage>
</organism>
<evidence type="ECO:0000313" key="1">
    <source>
        <dbReference type="EMBL" id="EEA90993.1"/>
    </source>
</evidence>
<dbReference type="STRING" id="445975.COLSTE_00787"/>
<dbReference type="eggNOG" id="COG0637">
    <property type="taxonomic scope" value="Bacteria"/>
</dbReference>
<dbReference type="Gene3D" id="3.40.50.1000">
    <property type="entry name" value="HAD superfamily/HAD-like"/>
    <property type="match status" value="1"/>
</dbReference>
<dbReference type="InterPro" id="IPR023198">
    <property type="entry name" value="PGP-like_dom2"/>
</dbReference>
<accession>B6G9P6</accession>
<reference evidence="1 2" key="2">
    <citation type="submission" date="2008-10" db="EMBL/GenBank/DDBJ databases">
        <authorList>
            <person name="Fulton L."/>
            <person name="Clifton S."/>
            <person name="Fulton B."/>
            <person name="Xu J."/>
            <person name="Minx P."/>
            <person name="Pepin K.H."/>
            <person name="Johnson M."/>
            <person name="Thiruvilangam P."/>
            <person name="Bhonagiri V."/>
            <person name="Nash W.E."/>
            <person name="Mardis E.R."/>
            <person name="Wilson R.K."/>
        </authorList>
    </citation>
    <scope>NUCLEOTIDE SEQUENCE [LARGE SCALE GENOMIC DNA]</scope>
    <source>
        <strain evidence="1 2">DSM 13279</strain>
    </source>
</reference>
<dbReference type="RefSeq" id="WP_006720449.1">
    <property type="nucleotide sequence ID" value="NZ_CP085935.1"/>
</dbReference>
<comment type="caution">
    <text evidence="1">The sequence shown here is derived from an EMBL/GenBank/DDBJ whole genome shotgun (WGS) entry which is preliminary data.</text>
</comment>
<dbReference type="EMBL" id="ABXJ01000046">
    <property type="protein sequence ID" value="EEA90993.1"/>
    <property type="molecule type" value="Genomic_DNA"/>
</dbReference>
<evidence type="ECO:0008006" key="3">
    <source>
        <dbReference type="Google" id="ProtNLM"/>
    </source>
</evidence>
<keyword evidence="2" id="KW-1185">Reference proteome</keyword>
<dbReference type="SUPFAM" id="SSF56784">
    <property type="entry name" value="HAD-like"/>
    <property type="match status" value="1"/>
</dbReference>